<feature type="non-terminal residue" evidence="1">
    <location>
        <position position="1"/>
    </location>
</feature>
<proteinExistence type="predicted"/>
<gene>
    <name evidence="1" type="ORF">ACOLOM_LOCUS13605</name>
</gene>
<protein>
    <submittedName>
        <fullName evidence="1">2462_t:CDS:1</fullName>
    </submittedName>
</protein>
<evidence type="ECO:0000313" key="1">
    <source>
        <dbReference type="EMBL" id="CAG8768324.1"/>
    </source>
</evidence>
<name>A0ACA9QY30_9GLOM</name>
<dbReference type="EMBL" id="CAJVPT010063268">
    <property type="protein sequence ID" value="CAG8768324.1"/>
    <property type="molecule type" value="Genomic_DNA"/>
</dbReference>
<dbReference type="Proteomes" id="UP000789525">
    <property type="component" value="Unassembled WGS sequence"/>
</dbReference>
<evidence type="ECO:0000313" key="2">
    <source>
        <dbReference type="Proteomes" id="UP000789525"/>
    </source>
</evidence>
<organism evidence="1 2">
    <name type="scientific">Acaulospora colombiana</name>
    <dbReference type="NCBI Taxonomy" id="27376"/>
    <lineage>
        <taxon>Eukaryota</taxon>
        <taxon>Fungi</taxon>
        <taxon>Fungi incertae sedis</taxon>
        <taxon>Mucoromycota</taxon>
        <taxon>Glomeromycotina</taxon>
        <taxon>Glomeromycetes</taxon>
        <taxon>Diversisporales</taxon>
        <taxon>Acaulosporaceae</taxon>
        <taxon>Acaulospora</taxon>
    </lineage>
</organism>
<accession>A0ACA9QY30</accession>
<sequence length="43" mass="4858">HLLLPHALCFVRQLLILFATSDLGSHSIKRHPRYPPISVLPSL</sequence>
<comment type="caution">
    <text evidence="1">The sequence shown here is derived from an EMBL/GenBank/DDBJ whole genome shotgun (WGS) entry which is preliminary data.</text>
</comment>
<keyword evidence="2" id="KW-1185">Reference proteome</keyword>
<reference evidence="1" key="1">
    <citation type="submission" date="2021-06" db="EMBL/GenBank/DDBJ databases">
        <authorList>
            <person name="Kallberg Y."/>
            <person name="Tangrot J."/>
            <person name="Rosling A."/>
        </authorList>
    </citation>
    <scope>NUCLEOTIDE SEQUENCE</scope>
    <source>
        <strain evidence="1">CL356</strain>
    </source>
</reference>